<comment type="caution">
    <text evidence="9">The sequence shown here is derived from an EMBL/GenBank/DDBJ whole genome shotgun (WGS) entry which is preliminary data.</text>
</comment>
<sequence length="559" mass="60761">MVKKILRIFNYELGGLHKAALVLAFSSVVSAFLGIFRDRLLASKFGASESLDIYYAAFKIPDLLYITLLSLVSVTVLIPIFLDKNSKSQKEAGRFLNGILTSFLLAVAALSVAAFFATPYFSGLVAPGFGDEANAKLVLVTRVLLLSPLFLGLSNLLSSVVQSYNKFFIYALSPVFYNAGIIFGIVFFSEKYGLVGVAMGVAFGAFLHLAVQLPTVFKLGFIPIASLKINLKETLMVAKMSLPRTFGLGLNQIALIFITAFASFLGAGSIAVFNLSFNLQSVPLAVIGVSYSVAAFPTLAKYFVRNQKEEFNAHVVAAARQILFWSAPVSALVIVLRAQIVRVILGAGEFGWRDTRLTAAALAIFAVSVTAQAGILLFTRAFYAAGKTWKPVVINLVSTVFIIIASFFSLKFFGVFASHEAVIKEALRVGDVSSSGVLALPVTFSIGMILNVILLLIIFQKEFGSICQLLAKTFFQVIFSSFALAVVSYLSLNIFDDIFDINTFLGIFSQGVLAAAFGFAAWYLVLKSMKSNELEEIAKSLRQKFWKTKVIAPEPDKID</sequence>
<dbReference type="GO" id="GO:0034204">
    <property type="term" value="P:lipid translocation"/>
    <property type="evidence" value="ECO:0007669"/>
    <property type="project" value="TreeGrafter"/>
</dbReference>
<feature type="transmembrane region" description="Helical" evidence="8">
    <location>
        <begin position="63"/>
        <end position="82"/>
    </location>
</feature>
<dbReference type="InterPro" id="IPR004268">
    <property type="entry name" value="MurJ"/>
</dbReference>
<feature type="transmembrane region" description="Helical" evidence="8">
    <location>
        <begin position="248"/>
        <end position="272"/>
    </location>
</feature>
<feature type="transmembrane region" description="Helical" evidence="8">
    <location>
        <begin position="469"/>
        <end position="492"/>
    </location>
</feature>
<feature type="transmembrane region" description="Helical" evidence="8">
    <location>
        <begin position="94"/>
        <end position="117"/>
    </location>
</feature>
<evidence type="ECO:0000256" key="7">
    <source>
        <dbReference type="ARBA" id="ARBA00023136"/>
    </source>
</evidence>
<evidence type="ECO:0000256" key="2">
    <source>
        <dbReference type="ARBA" id="ARBA00022475"/>
    </source>
</evidence>
<dbReference type="UniPathway" id="UPA00219"/>
<proteinExistence type="inferred from homology"/>
<name>A0A2M8LAD3_9BACT</name>
<dbReference type="Pfam" id="PF03023">
    <property type="entry name" value="MurJ"/>
    <property type="match status" value="1"/>
</dbReference>
<feature type="transmembrane region" description="Helical" evidence="8">
    <location>
        <begin position="392"/>
        <end position="417"/>
    </location>
</feature>
<dbReference type="GO" id="GO:0071555">
    <property type="term" value="P:cell wall organization"/>
    <property type="evidence" value="ECO:0007669"/>
    <property type="project" value="UniProtKB-KW"/>
</dbReference>
<feature type="transmembrane region" description="Helical" evidence="8">
    <location>
        <begin position="284"/>
        <end position="304"/>
    </location>
</feature>
<dbReference type="EMBL" id="PFER01000027">
    <property type="protein sequence ID" value="PJE73579.1"/>
    <property type="molecule type" value="Genomic_DNA"/>
</dbReference>
<evidence type="ECO:0000256" key="8">
    <source>
        <dbReference type="HAMAP-Rule" id="MF_02078"/>
    </source>
</evidence>
<feature type="transmembrane region" description="Helical" evidence="8">
    <location>
        <begin position="357"/>
        <end position="380"/>
    </location>
</feature>
<feature type="transmembrane region" description="Helical" evidence="8">
    <location>
        <begin position="504"/>
        <end position="525"/>
    </location>
</feature>
<dbReference type="PANTHER" id="PTHR47019">
    <property type="entry name" value="LIPID II FLIPPASE MURJ"/>
    <property type="match status" value="1"/>
</dbReference>
<dbReference type="GO" id="GO:0005886">
    <property type="term" value="C:plasma membrane"/>
    <property type="evidence" value="ECO:0007669"/>
    <property type="project" value="UniProtKB-SubCell"/>
</dbReference>
<feature type="transmembrane region" description="Helical" evidence="8">
    <location>
        <begin position="437"/>
        <end position="457"/>
    </location>
</feature>
<dbReference type="HAMAP" id="MF_02078">
    <property type="entry name" value="MurJ_MviN"/>
    <property type="match status" value="1"/>
</dbReference>
<evidence type="ECO:0000256" key="1">
    <source>
        <dbReference type="ARBA" id="ARBA00004651"/>
    </source>
</evidence>
<evidence type="ECO:0000313" key="10">
    <source>
        <dbReference type="Proteomes" id="UP000230959"/>
    </source>
</evidence>
<feature type="transmembrane region" description="Helical" evidence="8">
    <location>
        <begin position="168"/>
        <end position="188"/>
    </location>
</feature>
<keyword evidence="2 8" id="KW-1003">Cell membrane</keyword>
<evidence type="ECO:0000256" key="4">
    <source>
        <dbReference type="ARBA" id="ARBA00022960"/>
    </source>
</evidence>
<dbReference type="InterPro" id="IPR051050">
    <property type="entry name" value="Lipid_II_flippase_MurJ/MviN"/>
</dbReference>
<feature type="transmembrane region" description="Helical" evidence="8">
    <location>
        <begin position="20"/>
        <end position="36"/>
    </location>
</feature>
<dbReference type="Proteomes" id="UP000230959">
    <property type="component" value="Unassembled WGS sequence"/>
</dbReference>
<evidence type="ECO:0000256" key="5">
    <source>
        <dbReference type="ARBA" id="ARBA00022984"/>
    </source>
</evidence>
<feature type="transmembrane region" description="Helical" evidence="8">
    <location>
        <begin position="194"/>
        <end position="227"/>
    </location>
</feature>
<gene>
    <name evidence="8" type="primary">murJ</name>
    <name evidence="9" type="ORF">COV02_01765</name>
</gene>
<feature type="transmembrane region" description="Helical" evidence="8">
    <location>
        <begin position="324"/>
        <end position="345"/>
    </location>
</feature>
<evidence type="ECO:0000256" key="3">
    <source>
        <dbReference type="ARBA" id="ARBA00022692"/>
    </source>
</evidence>
<comment type="similarity">
    <text evidence="8">Belongs to the MurJ/MviN family.</text>
</comment>
<keyword evidence="7 8" id="KW-0472">Membrane</keyword>
<keyword evidence="5 8" id="KW-0573">Peptidoglycan synthesis</keyword>
<dbReference type="GO" id="GO:0009252">
    <property type="term" value="P:peptidoglycan biosynthetic process"/>
    <property type="evidence" value="ECO:0007669"/>
    <property type="project" value="UniProtKB-UniRule"/>
</dbReference>
<comment type="function">
    <text evidence="8">Involved in peptidoglycan biosynthesis. Transports lipid-linked peptidoglycan precursors from the inner to the outer leaflet of the cytoplasmic membrane.</text>
</comment>
<dbReference type="PANTHER" id="PTHR47019:SF1">
    <property type="entry name" value="LIPID II FLIPPASE MURJ"/>
    <property type="match status" value="1"/>
</dbReference>
<accession>A0A2M8LAD3</accession>
<feature type="transmembrane region" description="Helical" evidence="8">
    <location>
        <begin position="137"/>
        <end position="156"/>
    </location>
</feature>
<comment type="pathway">
    <text evidence="8">Cell wall biogenesis; peptidoglycan biosynthesis.</text>
</comment>
<evidence type="ECO:0000313" key="9">
    <source>
        <dbReference type="EMBL" id="PJE73579.1"/>
    </source>
</evidence>
<comment type="subcellular location">
    <subcellularLocation>
        <location evidence="1 8">Cell membrane</location>
        <topology evidence="1 8">Multi-pass membrane protein</topology>
    </subcellularLocation>
</comment>
<keyword evidence="4 8" id="KW-0133">Cell shape</keyword>
<protein>
    <recommendedName>
        <fullName evidence="8">Probable lipid II flippase MurJ</fullName>
    </recommendedName>
</protein>
<dbReference type="AlphaFoldDB" id="A0A2M8LAD3"/>
<keyword evidence="3 8" id="KW-0812">Transmembrane</keyword>
<keyword evidence="8" id="KW-0813">Transport</keyword>
<evidence type="ECO:0000256" key="6">
    <source>
        <dbReference type="ARBA" id="ARBA00022989"/>
    </source>
</evidence>
<keyword evidence="8" id="KW-0961">Cell wall biogenesis/degradation</keyword>
<keyword evidence="6 8" id="KW-1133">Transmembrane helix</keyword>
<dbReference type="GO" id="GO:0008360">
    <property type="term" value="P:regulation of cell shape"/>
    <property type="evidence" value="ECO:0007669"/>
    <property type="project" value="UniProtKB-KW"/>
</dbReference>
<reference evidence="10" key="1">
    <citation type="submission" date="2017-09" db="EMBL/GenBank/DDBJ databases">
        <title>Depth-based differentiation of microbial function through sediment-hosted aquifers and enrichment of novel symbionts in the deep terrestrial subsurface.</title>
        <authorList>
            <person name="Probst A.J."/>
            <person name="Ladd B."/>
            <person name="Jarett J.K."/>
            <person name="Geller-Mcgrath D.E."/>
            <person name="Sieber C.M.K."/>
            <person name="Emerson J.B."/>
            <person name="Anantharaman K."/>
            <person name="Thomas B.C."/>
            <person name="Malmstrom R."/>
            <person name="Stieglmeier M."/>
            <person name="Klingl A."/>
            <person name="Woyke T."/>
            <person name="Ryan C.M."/>
            <person name="Banfield J.F."/>
        </authorList>
    </citation>
    <scope>NUCLEOTIDE SEQUENCE [LARGE SCALE GENOMIC DNA]</scope>
</reference>
<dbReference type="PRINTS" id="PR01806">
    <property type="entry name" value="VIRFACTRMVIN"/>
</dbReference>
<dbReference type="GO" id="GO:0015648">
    <property type="term" value="F:lipid-linked peptidoglycan transporter activity"/>
    <property type="evidence" value="ECO:0007669"/>
    <property type="project" value="UniProtKB-UniRule"/>
</dbReference>
<organism evidence="9 10">
    <name type="scientific">Candidatus Terrybacteria bacterium CG10_big_fil_rev_8_21_14_0_10_41_10</name>
    <dbReference type="NCBI Taxonomy" id="1975026"/>
    <lineage>
        <taxon>Bacteria</taxon>
        <taxon>Candidatus Terryibacteriota</taxon>
    </lineage>
</organism>